<protein>
    <submittedName>
        <fullName evidence="1">Uncharacterized protein</fullName>
    </submittedName>
</protein>
<accession>A0A2C9W0C0</accession>
<organism evidence="1">
    <name type="scientific">Manihot esculenta</name>
    <name type="common">Cassava</name>
    <name type="synonym">Jatropha manihot</name>
    <dbReference type="NCBI Taxonomy" id="3983"/>
    <lineage>
        <taxon>Eukaryota</taxon>
        <taxon>Viridiplantae</taxon>
        <taxon>Streptophyta</taxon>
        <taxon>Embryophyta</taxon>
        <taxon>Tracheophyta</taxon>
        <taxon>Spermatophyta</taxon>
        <taxon>Magnoliopsida</taxon>
        <taxon>eudicotyledons</taxon>
        <taxon>Gunneridae</taxon>
        <taxon>Pentapetalae</taxon>
        <taxon>rosids</taxon>
        <taxon>fabids</taxon>
        <taxon>Malpighiales</taxon>
        <taxon>Euphorbiaceae</taxon>
        <taxon>Crotonoideae</taxon>
        <taxon>Manihoteae</taxon>
        <taxon>Manihot</taxon>
    </lineage>
</organism>
<proteinExistence type="predicted"/>
<gene>
    <name evidence="1" type="ORF">MANES_04G072400</name>
</gene>
<dbReference type="AlphaFoldDB" id="A0A2C9W0C0"/>
<evidence type="ECO:0000313" key="1">
    <source>
        <dbReference type="EMBL" id="OAY52307.1"/>
    </source>
</evidence>
<reference evidence="1" key="1">
    <citation type="submission" date="2016-02" db="EMBL/GenBank/DDBJ databases">
        <title>WGS assembly of Manihot esculenta.</title>
        <authorList>
            <person name="Bredeson J.V."/>
            <person name="Prochnik S.E."/>
            <person name="Lyons J.B."/>
            <person name="Schmutz J."/>
            <person name="Grimwood J."/>
            <person name="Vrebalov J."/>
            <person name="Bart R.S."/>
            <person name="Amuge T."/>
            <person name="Ferguson M.E."/>
            <person name="Green R."/>
            <person name="Putnam N."/>
            <person name="Stites J."/>
            <person name="Rounsley S."/>
            <person name="Rokhsar D.S."/>
        </authorList>
    </citation>
    <scope>NUCLEOTIDE SEQUENCE [LARGE SCALE GENOMIC DNA]</scope>
    <source>
        <tissue evidence="1">Leaf</tissue>
    </source>
</reference>
<sequence>MAERWAKGLCYNCDETYSFRHRCKKLFCVELEEDAIGEFPELVSDEPAISLYAISGLKIYKRRI</sequence>
<dbReference type="EMBL" id="CM004390">
    <property type="protein sequence ID" value="OAY52307.1"/>
    <property type="molecule type" value="Genomic_DNA"/>
</dbReference>
<name>A0A2C9W0C0_MANES</name>